<name>A0ACC3TBU8_LIPKO</name>
<reference evidence="2" key="1">
    <citation type="journal article" date="2024" name="Front. Bioeng. Biotechnol.">
        <title>Genome-scale model development and genomic sequencing of the oleaginous clade Lipomyces.</title>
        <authorList>
            <person name="Czajka J.J."/>
            <person name="Han Y."/>
            <person name="Kim J."/>
            <person name="Mondo S.J."/>
            <person name="Hofstad B.A."/>
            <person name="Robles A."/>
            <person name="Haridas S."/>
            <person name="Riley R."/>
            <person name="LaButti K."/>
            <person name="Pangilinan J."/>
            <person name="Andreopoulos W."/>
            <person name="Lipzen A."/>
            <person name="Yan J."/>
            <person name="Wang M."/>
            <person name="Ng V."/>
            <person name="Grigoriev I.V."/>
            <person name="Spatafora J.W."/>
            <person name="Magnuson J.K."/>
            <person name="Baker S.E."/>
            <person name="Pomraning K.R."/>
        </authorList>
    </citation>
    <scope>NUCLEOTIDE SEQUENCE [LARGE SCALE GENOMIC DNA]</scope>
    <source>
        <strain evidence="2">CBS 7786</strain>
    </source>
</reference>
<dbReference type="EMBL" id="MU971335">
    <property type="protein sequence ID" value="KAK9241429.1"/>
    <property type="molecule type" value="Genomic_DNA"/>
</dbReference>
<evidence type="ECO:0000313" key="1">
    <source>
        <dbReference type="EMBL" id="KAK9241429.1"/>
    </source>
</evidence>
<dbReference type="Proteomes" id="UP001433508">
    <property type="component" value="Unassembled WGS sequence"/>
</dbReference>
<keyword evidence="2" id="KW-1185">Reference proteome</keyword>
<comment type="caution">
    <text evidence="1">The sequence shown here is derived from an EMBL/GenBank/DDBJ whole genome shotgun (WGS) entry which is preliminary data.</text>
</comment>
<evidence type="ECO:0000313" key="2">
    <source>
        <dbReference type="Proteomes" id="UP001433508"/>
    </source>
</evidence>
<gene>
    <name evidence="1" type="ORF">V1525DRAFT_429169</name>
</gene>
<protein>
    <submittedName>
        <fullName evidence="1">Uncharacterized protein</fullName>
    </submittedName>
</protein>
<accession>A0ACC3TBU8</accession>
<proteinExistence type="predicted"/>
<organism evidence="1 2">
    <name type="scientific">Lipomyces kononenkoae</name>
    <name type="common">Yeast</name>
    <dbReference type="NCBI Taxonomy" id="34357"/>
    <lineage>
        <taxon>Eukaryota</taxon>
        <taxon>Fungi</taxon>
        <taxon>Dikarya</taxon>
        <taxon>Ascomycota</taxon>
        <taxon>Saccharomycotina</taxon>
        <taxon>Lipomycetes</taxon>
        <taxon>Lipomycetales</taxon>
        <taxon>Lipomycetaceae</taxon>
        <taxon>Lipomyces</taxon>
    </lineage>
</organism>
<sequence>MAGDVYANVSGGGLRLKGGKIEKKKKKKSHKVSESSSSSAHDAAAPIESTTTEDLKSATPEVDNKTNAERKFEETKRKRLEKILEKKASKSHREEVEEYNKYLSGLTDHNDMPKVRTRDHTSNTFGLILARSGLANKMHLHESWNFPHLSMLRINVCNILIINCTEIMTWR</sequence>